<keyword evidence="1" id="KW-0479">Metal-binding</keyword>
<evidence type="ECO:0000256" key="3">
    <source>
        <dbReference type="ARBA" id="ARBA00022912"/>
    </source>
</evidence>
<dbReference type="SUPFAM" id="SSF56300">
    <property type="entry name" value="Metallo-dependent phosphatases"/>
    <property type="match status" value="1"/>
</dbReference>
<dbReference type="Pfam" id="PF16891">
    <property type="entry name" value="STPPase_N"/>
    <property type="match status" value="1"/>
</dbReference>
<dbReference type="SMART" id="SM00156">
    <property type="entry name" value="PP2Ac"/>
    <property type="match status" value="1"/>
</dbReference>
<evidence type="ECO:0000313" key="8">
    <source>
        <dbReference type="Proteomes" id="UP000179807"/>
    </source>
</evidence>
<sequence>MISGLTEKEYSIVNNLIDRLWSVTEKDEEISWVLTKNEIKFIIEKAKRIIQLQPVFLELVPPLVICGDIHGQFTDLLRIFEKCGDPENTNYLFLGDYVDRGKYSVHTITLLLLYKIKHPINFFLLRGNHEAAFVNKMYGFYNEIRDHYSSSRKLWKLFNDLFDYLPISATVNGRILCIHGGISPDFKNLNQLKNLKRPLNISESRLIIDLLWSDPDSETESYA</sequence>
<dbReference type="Proteomes" id="UP000179807">
    <property type="component" value="Unassembled WGS sequence"/>
</dbReference>
<dbReference type="PROSITE" id="PS00125">
    <property type="entry name" value="SER_THR_PHOSPHATASE"/>
    <property type="match status" value="1"/>
</dbReference>
<feature type="domain" description="Serine/threonine specific protein phosphatases" evidence="6">
    <location>
        <begin position="125"/>
        <end position="130"/>
    </location>
</feature>
<keyword evidence="2 5" id="KW-0378">Hydrolase</keyword>
<dbReference type="InterPro" id="IPR029052">
    <property type="entry name" value="Metallo-depent_PP-like"/>
</dbReference>
<dbReference type="AlphaFoldDB" id="A0A1J4JBC0"/>
<comment type="similarity">
    <text evidence="5">Belongs to the PPP phosphatase family.</text>
</comment>
<dbReference type="EC" id="3.1.3.16" evidence="5"/>
<gene>
    <name evidence="7" type="ORF">TRFO_37303</name>
</gene>
<dbReference type="GO" id="GO:0005737">
    <property type="term" value="C:cytoplasm"/>
    <property type="evidence" value="ECO:0007669"/>
    <property type="project" value="TreeGrafter"/>
</dbReference>
<dbReference type="GO" id="GO:0004722">
    <property type="term" value="F:protein serine/threonine phosphatase activity"/>
    <property type="evidence" value="ECO:0007669"/>
    <property type="project" value="UniProtKB-EC"/>
</dbReference>
<protein>
    <recommendedName>
        <fullName evidence="5">Serine/threonine-protein phosphatase</fullName>
        <ecNumber evidence="5">3.1.3.16</ecNumber>
    </recommendedName>
</protein>
<dbReference type="EMBL" id="MLAK01001172">
    <property type="protein sequence ID" value="OHS96490.1"/>
    <property type="molecule type" value="Genomic_DNA"/>
</dbReference>
<dbReference type="VEuPathDB" id="TrichDB:TRFO_37303"/>
<evidence type="ECO:0000256" key="5">
    <source>
        <dbReference type="RuleBase" id="RU004273"/>
    </source>
</evidence>
<evidence type="ECO:0000256" key="2">
    <source>
        <dbReference type="ARBA" id="ARBA00022801"/>
    </source>
</evidence>
<evidence type="ECO:0000256" key="4">
    <source>
        <dbReference type="ARBA" id="ARBA00023211"/>
    </source>
</evidence>
<comment type="caution">
    <text evidence="7">The sequence shown here is derived from an EMBL/GenBank/DDBJ whole genome shotgun (WGS) entry which is preliminary data.</text>
</comment>
<name>A0A1J4JBC0_9EUKA</name>
<dbReference type="Pfam" id="PF00149">
    <property type="entry name" value="Metallophos"/>
    <property type="match status" value="1"/>
</dbReference>
<keyword evidence="8" id="KW-1185">Reference proteome</keyword>
<accession>A0A1J4JBC0</accession>
<dbReference type="InterPro" id="IPR050341">
    <property type="entry name" value="PP1_catalytic_subunit"/>
</dbReference>
<dbReference type="InterPro" id="IPR006186">
    <property type="entry name" value="Ser/Thr-sp_prot-phosphatase"/>
</dbReference>
<evidence type="ECO:0000256" key="1">
    <source>
        <dbReference type="ARBA" id="ARBA00022723"/>
    </source>
</evidence>
<dbReference type="InterPro" id="IPR004843">
    <property type="entry name" value="Calcineurin-like_PHP"/>
</dbReference>
<dbReference type="Gene3D" id="3.60.21.10">
    <property type="match status" value="1"/>
</dbReference>
<evidence type="ECO:0000313" key="7">
    <source>
        <dbReference type="EMBL" id="OHS96490.1"/>
    </source>
</evidence>
<dbReference type="PANTHER" id="PTHR11668">
    <property type="entry name" value="SERINE/THREONINE PROTEIN PHOSPHATASE"/>
    <property type="match status" value="1"/>
</dbReference>
<dbReference type="RefSeq" id="XP_068349627.1">
    <property type="nucleotide sequence ID" value="XM_068511347.1"/>
</dbReference>
<dbReference type="GO" id="GO:0046872">
    <property type="term" value="F:metal ion binding"/>
    <property type="evidence" value="ECO:0007669"/>
    <property type="project" value="UniProtKB-KW"/>
</dbReference>
<dbReference type="GeneID" id="94846051"/>
<dbReference type="InterPro" id="IPR031675">
    <property type="entry name" value="STPPase_N"/>
</dbReference>
<keyword evidence="3" id="KW-0904">Protein phosphatase</keyword>
<keyword evidence="4" id="KW-0464">Manganese</keyword>
<dbReference type="PRINTS" id="PR00114">
    <property type="entry name" value="STPHPHTASE"/>
</dbReference>
<evidence type="ECO:0000259" key="6">
    <source>
        <dbReference type="PROSITE" id="PS00125"/>
    </source>
</evidence>
<comment type="catalytic activity">
    <reaction evidence="5">
        <text>O-phospho-L-threonyl-[protein] + H2O = L-threonyl-[protein] + phosphate</text>
        <dbReference type="Rhea" id="RHEA:47004"/>
        <dbReference type="Rhea" id="RHEA-COMP:11060"/>
        <dbReference type="Rhea" id="RHEA-COMP:11605"/>
        <dbReference type="ChEBI" id="CHEBI:15377"/>
        <dbReference type="ChEBI" id="CHEBI:30013"/>
        <dbReference type="ChEBI" id="CHEBI:43474"/>
        <dbReference type="ChEBI" id="CHEBI:61977"/>
        <dbReference type="EC" id="3.1.3.16"/>
    </reaction>
</comment>
<reference evidence="7" key="1">
    <citation type="submission" date="2016-10" db="EMBL/GenBank/DDBJ databases">
        <authorList>
            <person name="Benchimol M."/>
            <person name="Almeida L.G."/>
            <person name="Vasconcelos A.T."/>
            <person name="Perreira-Neves A."/>
            <person name="Rosa I.A."/>
            <person name="Tasca T."/>
            <person name="Bogo M.R."/>
            <person name="de Souza W."/>
        </authorList>
    </citation>
    <scope>NUCLEOTIDE SEQUENCE [LARGE SCALE GENOMIC DNA]</scope>
    <source>
        <strain evidence="7">K</strain>
    </source>
</reference>
<dbReference type="GO" id="GO:0005634">
    <property type="term" value="C:nucleus"/>
    <property type="evidence" value="ECO:0007669"/>
    <property type="project" value="TreeGrafter"/>
</dbReference>
<organism evidence="7 8">
    <name type="scientific">Tritrichomonas foetus</name>
    <dbReference type="NCBI Taxonomy" id="1144522"/>
    <lineage>
        <taxon>Eukaryota</taxon>
        <taxon>Metamonada</taxon>
        <taxon>Parabasalia</taxon>
        <taxon>Tritrichomonadida</taxon>
        <taxon>Tritrichomonadidae</taxon>
        <taxon>Tritrichomonas</taxon>
    </lineage>
</organism>
<dbReference type="OrthoDB" id="1930084at2759"/>
<proteinExistence type="inferred from homology"/>
<dbReference type="PANTHER" id="PTHR11668:SF509">
    <property type="entry name" value="SERINE_THREONINE-PROTEIN PHOSPHATASE"/>
    <property type="match status" value="1"/>
</dbReference>